<organism evidence="2 3">
    <name type="scientific">Echinococcus granulosus</name>
    <name type="common">Hydatid tapeworm</name>
    <dbReference type="NCBI Taxonomy" id="6210"/>
    <lineage>
        <taxon>Eukaryota</taxon>
        <taxon>Metazoa</taxon>
        <taxon>Spiralia</taxon>
        <taxon>Lophotrochozoa</taxon>
        <taxon>Platyhelminthes</taxon>
        <taxon>Cestoda</taxon>
        <taxon>Eucestoda</taxon>
        <taxon>Cyclophyllidea</taxon>
        <taxon>Taeniidae</taxon>
        <taxon>Echinococcus</taxon>
        <taxon>Echinococcus granulosus group</taxon>
    </lineage>
</organism>
<dbReference type="Proteomes" id="UP000019149">
    <property type="component" value="Unassembled WGS sequence"/>
</dbReference>
<dbReference type="KEGG" id="egl:EGR_06245"/>
<sequence>MEQKCHKLAGNRSEFPKNGSPVNSNGRIPAASSLSFQSLNHAFHFSRDNRIIMLSHSDNHSLANCHQSNKENEDKSNKVSRLGKSKLPFQADIKVPLPKPLLTIIFPFELIKYDKTKSNYYLWENDPDMLKTEHLFEVDSILGNIPETRPLLKYNNEKSTSYYTYFEIRLNGGINLDFIRVNNACASVNSTLKTRLFTKQGKHLKTGACTHLIRC</sequence>
<reference evidence="2 3" key="1">
    <citation type="journal article" date="2013" name="Nat. Genet.">
        <title>The genome of the hydatid tapeworm Echinococcus granulosus.</title>
        <authorList>
            <person name="Zheng H."/>
            <person name="Zhang W."/>
            <person name="Zhang L."/>
            <person name="Zhang Z."/>
            <person name="Li J."/>
            <person name="Lu G."/>
            <person name="Zhu Y."/>
            <person name="Wang Y."/>
            <person name="Huang Y."/>
            <person name="Liu J."/>
            <person name="Kang H."/>
            <person name="Chen J."/>
            <person name="Wang L."/>
            <person name="Chen A."/>
            <person name="Yu S."/>
            <person name="Gao Z."/>
            <person name="Jin L."/>
            <person name="Gu W."/>
            <person name="Wang Z."/>
            <person name="Zhao L."/>
            <person name="Shi B."/>
            <person name="Wen H."/>
            <person name="Lin R."/>
            <person name="Jones M.K."/>
            <person name="Brejova B."/>
            <person name="Vinar T."/>
            <person name="Zhao G."/>
            <person name="McManus D.P."/>
            <person name="Chen Z."/>
            <person name="Zhou Y."/>
            <person name="Wang S."/>
        </authorList>
    </citation>
    <scope>NUCLEOTIDE SEQUENCE [LARGE SCALE GENOMIC DNA]</scope>
</reference>
<comment type="caution">
    <text evidence="2">The sequence shown here is derived from an EMBL/GenBank/DDBJ whole genome shotgun (WGS) entry which is preliminary data.</text>
</comment>
<name>W6UZ86_ECHGR</name>
<feature type="region of interest" description="Disordered" evidence="1">
    <location>
        <begin position="1"/>
        <end position="26"/>
    </location>
</feature>
<dbReference type="CTD" id="36341960"/>
<dbReference type="RefSeq" id="XP_024350125.1">
    <property type="nucleotide sequence ID" value="XM_024495494.1"/>
</dbReference>
<dbReference type="AlphaFoldDB" id="W6UZ86"/>
<dbReference type="EMBL" id="APAU02000053">
    <property type="protein sequence ID" value="EUB58929.1"/>
    <property type="molecule type" value="Genomic_DNA"/>
</dbReference>
<keyword evidence="3" id="KW-1185">Reference proteome</keyword>
<gene>
    <name evidence="2" type="ORF">EGR_06245</name>
</gene>
<evidence type="ECO:0000256" key="1">
    <source>
        <dbReference type="SAM" id="MobiDB-lite"/>
    </source>
</evidence>
<protein>
    <submittedName>
        <fullName evidence="2">Uncharacterized protein</fullName>
    </submittedName>
</protein>
<proteinExistence type="predicted"/>
<dbReference type="GeneID" id="36341960"/>
<evidence type="ECO:0000313" key="3">
    <source>
        <dbReference type="Proteomes" id="UP000019149"/>
    </source>
</evidence>
<accession>W6UZ86</accession>
<evidence type="ECO:0000313" key="2">
    <source>
        <dbReference type="EMBL" id="EUB58929.1"/>
    </source>
</evidence>